<feature type="compositionally biased region" description="Low complexity" evidence="1">
    <location>
        <begin position="28"/>
        <end position="42"/>
    </location>
</feature>
<reference evidence="3 4" key="1">
    <citation type="journal article" date="2015" name="Genome Announc.">
        <title>Expanding the biotechnology potential of lactobacilli through comparative genomics of 213 strains and associated genera.</title>
        <authorList>
            <person name="Sun Z."/>
            <person name="Harris H.M."/>
            <person name="McCann A."/>
            <person name="Guo C."/>
            <person name="Argimon S."/>
            <person name="Zhang W."/>
            <person name="Yang X."/>
            <person name="Jeffery I.B."/>
            <person name="Cooney J.C."/>
            <person name="Kagawa T.F."/>
            <person name="Liu W."/>
            <person name="Song Y."/>
            <person name="Salvetti E."/>
            <person name="Wrobel A."/>
            <person name="Rasinkangas P."/>
            <person name="Parkhill J."/>
            <person name="Rea M.C."/>
            <person name="O'Sullivan O."/>
            <person name="Ritari J."/>
            <person name="Douillard F.P."/>
            <person name="Paul Ross R."/>
            <person name="Yang R."/>
            <person name="Briner A.E."/>
            <person name="Felis G.E."/>
            <person name="de Vos W.M."/>
            <person name="Barrangou R."/>
            <person name="Klaenhammer T.R."/>
            <person name="Caufield P.W."/>
            <person name="Cui Y."/>
            <person name="Zhang H."/>
            <person name="O'Toole P.W."/>
        </authorList>
    </citation>
    <scope>NUCLEOTIDE SEQUENCE [LARGE SCALE GENOMIC DNA]</scope>
    <source>
        <strain evidence="3 4">DSM 20505</strain>
    </source>
</reference>
<organism evidence="3 4">
    <name type="scientific">Lacticaseibacillus sharpeae JCM 1186 = DSM 20505</name>
    <dbReference type="NCBI Taxonomy" id="1291052"/>
    <lineage>
        <taxon>Bacteria</taxon>
        <taxon>Bacillati</taxon>
        <taxon>Bacillota</taxon>
        <taxon>Bacilli</taxon>
        <taxon>Lactobacillales</taxon>
        <taxon>Lactobacillaceae</taxon>
        <taxon>Lacticaseibacillus</taxon>
    </lineage>
</organism>
<evidence type="ECO:0000313" key="4">
    <source>
        <dbReference type="Proteomes" id="UP000051679"/>
    </source>
</evidence>
<feature type="region of interest" description="Disordered" evidence="1">
    <location>
        <begin position="28"/>
        <end position="49"/>
    </location>
</feature>
<name>A0A0R1ZLB7_9LACO</name>
<protein>
    <recommendedName>
        <fullName evidence="5">Lipoprotein</fullName>
    </recommendedName>
</protein>
<evidence type="ECO:0000256" key="2">
    <source>
        <dbReference type="SAM" id="SignalP"/>
    </source>
</evidence>
<accession>A0A0R1ZLB7</accession>
<feature type="signal peptide" evidence="2">
    <location>
        <begin position="1"/>
        <end position="20"/>
    </location>
</feature>
<dbReference type="RefSeq" id="WP_156660882.1">
    <property type="nucleotide sequence ID" value="NZ_AYYO01000030.1"/>
</dbReference>
<evidence type="ECO:0008006" key="5">
    <source>
        <dbReference type="Google" id="ProtNLM"/>
    </source>
</evidence>
<evidence type="ECO:0000256" key="1">
    <source>
        <dbReference type="SAM" id="MobiDB-lite"/>
    </source>
</evidence>
<evidence type="ECO:0000313" key="3">
    <source>
        <dbReference type="EMBL" id="KRM55194.1"/>
    </source>
</evidence>
<keyword evidence="4" id="KW-1185">Reference proteome</keyword>
<dbReference type="PATRIC" id="fig|1291052.5.peg.1674"/>
<dbReference type="EMBL" id="AYYO01000030">
    <property type="protein sequence ID" value="KRM55194.1"/>
    <property type="molecule type" value="Genomic_DNA"/>
</dbReference>
<feature type="chain" id="PRO_5038597000" description="Lipoprotein" evidence="2">
    <location>
        <begin position="21"/>
        <end position="142"/>
    </location>
</feature>
<dbReference type="Proteomes" id="UP000051679">
    <property type="component" value="Unassembled WGS sequence"/>
</dbReference>
<keyword evidence="2" id="KW-0732">Signal</keyword>
<proteinExistence type="predicted"/>
<dbReference type="OrthoDB" id="2294824at2"/>
<dbReference type="AlphaFoldDB" id="A0A0R1ZLB7"/>
<sequence>MMMKKNVAAVLGALALTALLTGCGVQKQSASSSSSTTTTQASKRTPRDLLSDCKKRGLPVKNVTNATNLPSAVKATSGVTFVGGTKTNMMLLKFSSQADANSARTYYVGQNKRVYSKSQLLLVADYGMAKAWFAKYQRAIYR</sequence>
<dbReference type="PROSITE" id="PS51257">
    <property type="entry name" value="PROKAR_LIPOPROTEIN"/>
    <property type="match status" value="1"/>
</dbReference>
<gene>
    <name evidence="3" type="ORF">FC18_GL001644</name>
</gene>
<comment type="caution">
    <text evidence="3">The sequence shown here is derived from an EMBL/GenBank/DDBJ whole genome shotgun (WGS) entry which is preliminary data.</text>
</comment>